<dbReference type="PROSITE" id="PS01156">
    <property type="entry name" value="TONB_DEPENDENT_REC_2"/>
    <property type="match status" value="1"/>
</dbReference>
<evidence type="ECO:0000256" key="4">
    <source>
        <dbReference type="ARBA" id="ARBA00022692"/>
    </source>
</evidence>
<keyword evidence="3 7" id="KW-1134">Transmembrane beta strand</keyword>
<gene>
    <name evidence="8" type="ORF">JCM19274_4505</name>
</gene>
<evidence type="ECO:0000256" key="3">
    <source>
        <dbReference type="ARBA" id="ARBA00022452"/>
    </source>
</evidence>
<reference evidence="8 9" key="1">
    <citation type="journal article" date="2014" name="Genome Announc.">
        <title>Draft Genome Sequences of Marine Flavobacterium Algibacter lectus Strains SS8 and NR4.</title>
        <authorList>
            <person name="Takatani N."/>
            <person name="Nakanishi M."/>
            <person name="Meirelles P."/>
            <person name="Mino S."/>
            <person name="Suda W."/>
            <person name="Oshima K."/>
            <person name="Hattori M."/>
            <person name="Ohkuma M."/>
            <person name="Hosokawa M."/>
            <person name="Miyashita K."/>
            <person name="Thompson F.L."/>
            <person name="Niwa A."/>
            <person name="Sawabe T."/>
            <person name="Sawabe T."/>
        </authorList>
    </citation>
    <scope>NUCLEOTIDE SEQUENCE [LARGE SCALE GENOMIC DNA]</scope>
    <source>
        <strain evidence="9">JCM19274</strain>
    </source>
</reference>
<comment type="similarity">
    <text evidence="7">Belongs to the TonB-dependent receptor family.</text>
</comment>
<evidence type="ECO:0000256" key="7">
    <source>
        <dbReference type="PROSITE-ProRule" id="PRU01360"/>
    </source>
</evidence>
<dbReference type="PROSITE" id="PS52016">
    <property type="entry name" value="TONB_DEPENDENT_REC_3"/>
    <property type="match status" value="1"/>
</dbReference>
<dbReference type="Proteomes" id="UP000029643">
    <property type="component" value="Unassembled WGS sequence"/>
</dbReference>
<evidence type="ECO:0000313" key="9">
    <source>
        <dbReference type="Proteomes" id="UP000029643"/>
    </source>
</evidence>
<evidence type="ECO:0000256" key="6">
    <source>
        <dbReference type="ARBA" id="ARBA00023237"/>
    </source>
</evidence>
<dbReference type="EMBL" id="BBNU01000002">
    <property type="protein sequence ID" value="GAL78006.1"/>
    <property type="molecule type" value="Genomic_DNA"/>
</dbReference>
<dbReference type="SUPFAM" id="SSF56935">
    <property type="entry name" value="Porins"/>
    <property type="match status" value="1"/>
</dbReference>
<proteinExistence type="inferred from homology"/>
<evidence type="ECO:0000256" key="1">
    <source>
        <dbReference type="ARBA" id="ARBA00004571"/>
    </source>
</evidence>
<dbReference type="PANTHER" id="PTHR30069">
    <property type="entry name" value="TONB-DEPENDENT OUTER MEMBRANE RECEPTOR"/>
    <property type="match status" value="1"/>
</dbReference>
<protein>
    <submittedName>
        <fullName evidence="8">Iron(III) dicitrate transport protein FecA</fullName>
    </submittedName>
</protein>
<dbReference type="PANTHER" id="PTHR30069:SF27">
    <property type="entry name" value="BLL4766 PROTEIN"/>
    <property type="match status" value="1"/>
</dbReference>
<organism evidence="8 9">
    <name type="scientific">Algibacter lectus</name>
    <dbReference type="NCBI Taxonomy" id="221126"/>
    <lineage>
        <taxon>Bacteria</taxon>
        <taxon>Pseudomonadati</taxon>
        <taxon>Bacteroidota</taxon>
        <taxon>Flavobacteriia</taxon>
        <taxon>Flavobacteriales</taxon>
        <taxon>Flavobacteriaceae</taxon>
        <taxon>Algibacter</taxon>
    </lineage>
</organism>
<dbReference type="AlphaFoldDB" id="A0A090WM03"/>
<keyword evidence="5 7" id="KW-0472">Membrane</keyword>
<dbReference type="InterPro" id="IPR036942">
    <property type="entry name" value="Beta-barrel_TonB_sf"/>
</dbReference>
<comment type="subcellular location">
    <subcellularLocation>
        <location evidence="1 7">Cell outer membrane</location>
        <topology evidence="1 7">Multi-pass membrane protein</topology>
    </subcellularLocation>
</comment>
<dbReference type="GO" id="GO:0015344">
    <property type="term" value="F:siderophore uptake transmembrane transporter activity"/>
    <property type="evidence" value="ECO:0007669"/>
    <property type="project" value="TreeGrafter"/>
</dbReference>
<evidence type="ECO:0000256" key="2">
    <source>
        <dbReference type="ARBA" id="ARBA00022448"/>
    </source>
</evidence>
<sequence>MYGVESLFDFNLKKIFNLNNNVKLNYFINTSVINSEYTNSEKAGVKGNKVEFVPDLNLKMGLNGGYKNLLANIQYSYLGSQFTDATNSIEASESGVVGEIPEYDILDVSLSYSYKNFKLETGVNNVLDNAYFTRRATGYPGPGIIPSSPRNWYTTLQIKF</sequence>
<accession>A0A090WM03</accession>
<keyword evidence="2 7" id="KW-0813">Transport</keyword>
<comment type="caution">
    <text evidence="8">The sequence shown here is derived from an EMBL/GenBank/DDBJ whole genome shotgun (WGS) entry which is preliminary data.</text>
</comment>
<dbReference type="InterPro" id="IPR010917">
    <property type="entry name" value="TonB_rcpt_CS"/>
</dbReference>
<evidence type="ECO:0000313" key="8">
    <source>
        <dbReference type="EMBL" id="GAL78006.1"/>
    </source>
</evidence>
<dbReference type="GO" id="GO:0044718">
    <property type="term" value="P:siderophore transmembrane transport"/>
    <property type="evidence" value="ECO:0007669"/>
    <property type="project" value="TreeGrafter"/>
</dbReference>
<dbReference type="GO" id="GO:0009279">
    <property type="term" value="C:cell outer membrane"/>
    <property type="evidence" value="ECO:0007669"/>
    <property type="project" value="UniProtKB-SubCell"/>
</dbReference>
<keyword evidence="6 7" id="KW-0998">Cell outer membrane</keyword>
<name>A0A090WM03_9FLAO</name>
<evidence type="ECO:0000256" key="5">
    <source>
        <dbReference type="ARBA" id="ARBA00023136"/>
    </source>
</evidence>
<keyword evidence="4 7" id="KW-0812">Transmembrane</keyword>
<dbReference type="InterPro" id="IPR039426">
    <property type="entry name" value="TonB-dep_rcpt-like"/>
</dbReference>
<dbReference type="Gene3D" id="2.40.170.20">
    <property type="entry name" value="TonB-dependent receptor, beta-barrel domain"/>
    <property type="match status" value="1"/>
</dbReference>